<dbReference type="InterPro" id="IPR050109">
    <property type="entry name" value="HTH-type_TetR-like_transc_reg"/>
</dbReference>
<dbReference type="OrthoDB" id="3192968at2"/>
<dbReference type="PROSITE" id="PS50977">
    <property type="entry name" value="HTH_TETR_2"/>
    <property type="match status" value="1"/>
</dbReference>
<dbReference type="GO" id="GO:0000976">
    <property type="term" value="F:transcription cis-regulatory region binding"/>
    <property type="evidence" value="ECO:0007669"/>
    <property type="project" value="TreeGrafter"/>
</dbReference>
<evidence type="ECO:0000313" key="5">
    <source>
        <dbReference type="Proteomes" id="UP000248627"/>
    </source>
</evidence>
<dbReference type="Proteomes" id="UP000248627">
    <property type="component" value="Unassembled WGS sequence"/>
</dbReference>
<sequence length="206" mass="21951">MPTDDAAPLRADARRNLEKIMSAARDVVVEHGLDAPMELVARRAGVGVGTLYRRFPTREALLGAVAEAYVADLVTATRRIIDGAVDSWSALRELVDWCASPGQGALAAALADLPVAQVQALPAFARSRHEWLELLDGLVTDGQRAGMIRADIGTGDLVALLTVFTCHPDQLPRHVADQPARYLHLMLDALAATAPRATPLPGTPPS</sequence>
<evidence type="ECO:0000256" key="1">
    <source>
        <dbReference type="ARBA" id="ARBA00023015"/>
    </source>
</evidence>
<proteinExistence type="predicted"/>
<dbReference type="PANTHER" id="PTHR30055:SF234">
    <property type="entry name" value="HTH-TYPE TRANSCRIPTIONAL REGULATOR BETI"/>
    <property type="match status" value="1"/>
</dbReference>
<dbReference type="Pfam" id="PF00440">
    <property type="entry name" value="TetR_N"/>
    <property type="match status" value="1"/>
</dbReference>
<dbReference type="RefSeq" id="WP_111242240.1">
    <property type="nucleotide sequence ID" value="NZ_AP023358.1"/>
</dbReference>
<dbReference type="InterPro" id="IPR001647">
    <property type="entry name" value="HTH_TetR"/>
</dbReference>
<gene>
    <name evidence="4" type="ORF">C1I93_06105</name>
</gene>
<dbReference type="AlphaFoldDB" id="A0A2W2CLC8"/>
<protein>
    <submittedName>
        <fullName evidence="4">TetR/AcrR family transcriptional regulator</fullName>
    </submittedName>
</protein>
<comment type="caution">
    <text evidence="4">The sequence shown here is derived from an EMBL/GenBank/DDBJ whole genome shotgun (WGS) entry which is preliminary data.</text>
</comment>
<dbReference type="PRINTS" id="PR00455">
    <property type="entry name" value="HTHTETR"/>
</dbReference>
<dbReference type="GO" id="GO:0003700">
    <property type="term" value="F:DNA-binding transcription factor activity"/>
    <property type="evidence" value="ECO:0007669"/>
    <property type="project" value="TreeGrafter"/>
</dbReference>
<dbReference type="Pfam" id="PF21597">
    <property type="entry name" value="TetR_C_43"/>
    <property type="match status" value="1"/>
</dbReference>
<dbReference type="EMBL" id="POTX01000025">
    <property type="protein sequence ID" value="PZF99322.1"/>
    <property type="molecule type" value="Genomic_DNA"/>
</dbReference>
<keyword evidence="3" id="KW-0804">Transcription</keyword>
<name>A0A2W2CLC8_9ACTN</name>
<keyword evidence="5" id="KW-1185">Reference proteome</keyword>
<dbReference type="InterPro" id="IPR036271">
    <property type="entry name" value="Tet_transcr_reg_TetR-rel_C_sf"/>
</dbReference>
<dbReference type="SUPFAM" id="SSF46689">
    <property type="entry name" value="Homeodomain-like"/>
    <property type="match status" value="1"/>
</dbReference>
<evidence type="ECO:0000313" key="4">
    <source>
        <dbReference type="EMBL" id="PZF99322.1"/>
    </source>
</evidence>
<accession>A0A2W2CLC8</accession>
<dbReference type="PANTHER" id="PTHR30055">
    <property type="entry name" value="HTH-TYPE TRANSCRIPTIONAL REGULATOR RUTR"/>
    <property type="match status" value="1"/>
</dbReference>
<dbReference type="InterPro" id="IPR009057">
    <property type="entry name" value="Homeodomain-like_sf"/>
</dbReference>
<dbReference type="Gene3D" id="1.10.357.10">
    <property type="entry name" value="Tetracycline Repressor, domain 2"/>
    <property type="match status" value="1"/>
</dbReference>
<keyword evidence="1" id="KW-0805">Transcription regulation</keyword>
<dbReference type="InterPro" id="IPR049445">
    <property type="entry name" value="TetR_SbtR-like_C"/>
</dbReference>
<dbReference type="SUPFAM" id="SSF48498">
    <property type="entry name" value="Tetracyclin repressor-like, C-terminal domain"/>
    <property type="match status" value="1"/>
</dbReference>
<keyword evidence="2" id="KW-0238">DNA-binding</keyword>
<organism evidence="4 5">
    <name type="scientific">Micromonospora endophytica</name>
    <dbReference type="NCBI Taxonomy" id="515350"/>
    <lineage>
        <taxon>Bacteria</taxon>
        <taxon>Bacillati</taxon>
        <taxon>Actinomycetota</taxon>
        <taxon>Actinomycetes</taxon>
        <taxon>Micromonosporales</taxon>
        <taxon>Micromonosporaceae</taxon>
        <taxon>Micromonospora</taxon>
    </lineage>
</organism>
<evidence type="ECO:0000256" key="2">
    <source>
        <dbReference type="ARBA" id="ARBA00023125"/>
    </source>
</evidence>
<reference evidence="4 5" key="1">
    <citation type="submission" date="2018-01" db="EMBL/GenBank/DDBJ databases">
        <title>Draft genome sequence of Jishengella endophytica.</title>
        <authorList>
            <person name="Sahin N."/>
            <person name="Ay H."/>
            <person name="Saygin H."/>
        </authorList>
    </citation>
    <scope>NUCLEOTIDE SEQUENCE [LARGE SCALE GENOMIC DNA]</scope>
    <source>
        <strain evidence="4 5">DSM 45430</strain>
    </source>
</reference>
<evidence type="ECO:0000256" key="3">
    <source>
        <dbReference type="ARBA" id="ARBA00023163"/>
    </source>
</evidence>